<dbReference type="Gene3D" id="3.30.450.90">
    <property type="match status" value="1"/>
</dbReference>
<name>A0A1F8F214_9BACT</name>
<evidence type="ECO:0000259" key="5">
    <source>
        <dbReference type="PROSITE" id="PS50110"/>
    </source>
</evidence>
<protein>
    <recommendedName>
        <fullName evidence="5">Response regulatory domain-containing protein</fullName>
    </recommendedName>
</protein>
<dbReference type="GO" id="GO:0016887">
    <property type="term" value="F:ATP hydrolysis activity"/>
    <property type="evidence" value="ECO:0007669"/>
    <property type="project" value="TreeGrafter"/>
</dbReference>
<dbReference type="InterPro" id="IPR011006">
    <property type="entry name" value="CheY-like_superfamily"/>
</dbReference>
<evidence type="ECO:0000313" key="7">
    <source>
        <dbReference type="Proteomes" id="UP000176834"/>
    </source>
</evidence>
<feature type="modified residue" description="4-aspartylphosphate" evidence="4">
    <location>
        <position position="62"/>
    </location>
</feature>
<evidence type="ECO:0000256" key="2">
    <source>
        <dbReference type="ARBA" id="ARBA00022741"/>
    </source>
</evidence>
<dbReference type="PANTHER" id="PTHR30258:SF2">
    <property type="entry name" value="COMG OPERON PROTEIN 1"/>
    <property type="match status" value="1"/>
</dbReference>
<keyword evidence="2" id="KW-0547">Nucleotide-binding</keyword>
<dbReference type="CDD" id="cd00156">
    <property type="entry name" value="REC"/>
    <property type="match status" value="1"/>
</dbReference>
<feature type="domain" description="Response regulatory" evidence="5">
    <location>
        <begin position="13"/>
        <end position="130"/>
    </location>
</feature>
<dbReference type="InterPro" id="IPR027417">
    <property type="entry name" value="P-loop_NTPase"/>
</dbReference>
<dbReference type="CDD" id="cd01129">
    <property type="entry name" value="PulE-GspE-like"/>
    <property type="match status" value="1"/>
</dbReference>
<dbReference type="GO" id="GO:0000160">
    <property type="term" value="P:phosphorelay signal transduction system"/>
    <property type="evidence" value="ECO:0007669"/>
    <property type="project" value="InterPro"/>
</dbReference>
<dbReference type="PANTHER" id="PTHR30258">
    <property type="entry name" value="TYPE II SECRETION SYSTEM PROTEIN GSPE-RELATED"/>
    <property type="match status" value="1"/>
</dbReference>
<dbReference type="SUPFAM" id="SSF52172">
    <property type="entry name" value="CheY-like"/>
    <property type="match status" value="1"/>
</dbReference>
<dbReference type="Pfam" id="PF00437">
    <property type="entry name" value="T2SSE"/>
    <property type="match status" value="1"/>
</dbReference>
<reference evidence="6 7" key="1">
    <citation type="journal article" date="2016" name="Nat. Commun.">
        <title>Thousands of microbial genomes shed light on interconnected biogeochemical processes in an aquifer system.</title>
        <authorList>
            <person name="Anantharaman K."/>
            <person name="Brown C.T."/>
            <person name="Hug L.A."/>
            <person name="Sharon I."/>
            <person name="Castelle C.J."/>
            <person name="Probst A.J."/>
            <person name="Thomas B.C."/>
            <person name="Singh A."/>
            <person name="Wilkins M.J."/>
            <person name="Karaoz U."/>
            <person name="Brodie E.L."/>
            <person name="Williams K.H."/>
            <person name="Hubbard S.S."/>
            <person name="Banfield J.F."/>
        </authorList>
    </citation>
    <scope>NUCLEOTIDE SEQUENCE [LARGE SCALE GENOMIC DNA]</scope>
</reference>
<dbReference type="AlphaFoldDB" id="A0A1F8F214"/>
<evidence type="ECO:0000256" key="4">
    <source>
        <dbReference type="PROSITE-ProRule" id="PRU00169"/>
    </source>
</evidence>
<dbReference type="Gene3D" id="3.40.50.300">
    <property type="entry name" value="P-loop containing nucleotide triphosphate hydrolases"/>
    <property type="match status" value="1"/>
</dbReference>
<dbReference type="Pfam" id="PF00072">
    <property type="entry name" value="Response_reg"/>
    <property type="match status" value="1"/>
</dbReference>
<dbReference type="InterPro" id="IPR001789">
    <property type="entry name" value="Sig_transdc_resp-reg_receiver"/>
</dbReference>
<dbReference type="SMART" id="SM00448">
    <property type="entry name" value="REC"/>
    <property type="match status" value="1"/>
</dbReference>
<dbReference type="InterPro" id="IPR001482">
    <property type="entry name" value="T2SS/T4SS_dom"/>
</dbReference>
<evidence type="ECO:0000256" key="1">
    <source>
        <dbReference type="ARBA" id="ARBA00006611"/>
    </source>
</evidence>
<dbReference type="FunFam" id="3.40.50.300:FF:000398">
    <property type="entry name" value="Type IV pilus assembly ATPase PilB"/>
    <property type="match status" value="1"/>
</dbReference>
<dbReference type="Proteomes" id="UP000176834">
    <property type="component" value="Unassembled WGS sequence"/>
</dbReference>
<keyword evidence="3" id="KW-0067">ATP-binding</keyword>
<accession>A0A1F8F214</accession>
<organism evidence="6 7">
    <name type="scientific">Candidatus Yanofskybacteria bacterium RIFCSPHIGHO2_02_FULL_38_22b</name>
    <dbReference type="NCBI Taxonomy" id="1802673"/>
    <lineage>
        <taxon>Bacteria</taxon>
        <taxon>Candidatus Yanofskyibacteriota</taxon>
    </lineage>
</organism>
<dbReference type="EMBL" id="MGJN01000020">
    <property type="protein sequence ID" value="OGN06276.1"/>
    <property type="molecule type" value="Genomic_DNA"/>
</dbReference>
<dbReference type="Gene3D" id="3.40.50.2300">
    <property type="match status" value="1"/>
</dbReference>
<evidence type="ECO:0000256" key="3">
    <source>
        <dbReference type="ARBA" id="ARBA00022840"/>
    </source>
</evidence>
<sequence length="579" mass="64417">MAITKTRSQNLGIILIVEDNIFMSELLAEKISNSGYEAISAYDGEEALEKIEKNKPSLILLDLPLSGNLSGLDLISQIRKTYSKAQMPIVAMFNLADPKNIEQSLKLGANYYIVKAHVNTEEIVSKVTEILKSKNKEIPIEKIPETSESEIGEIPQAPKTEKVKVEIPIEAPKKTKEKIDKMLTLPEGEIPIIGLVDNMMEYAYLARSSDIHLEPMEDKLVARFRVDGILHDVFNFPKGIQSGVITRIKVLGGIRTDEHQAAQDGRFRIALTNPPSQFDVRVSIIPTYFGENAILRLLAEQTKIKKIDDLAFTAADKDKIHRATQRPHGMILATGPTGSGKTTTLYTILKEVNTREVSVITIEDPIEYSLEGIDQIQVNSRTGLTFAAGLRSILRQDPNIIMVGEIRDQETASIAVNAALTGHKLLSTIHTNDAATTLPRLLDMGIEPFLVASTINIAIGQRLVRMICPHCKTKKKLTDAEFDHLKDILPPEVIDSHRDFYYGKGCSECGDSGYFDRMGLYEVLEINDFIREAIMRRADAGEVKKIAIKNGMVPLLEDGFQKALKGFTTIEEILRVVNE</sequence>
<dbReference type="GO" id="GO:0005886">
    <property type="term" value="C:plasma membrane"/>
    <property type="evidence" value="ECO:0007669"/>
    <property type="project" value="TreeGrafter"/>
</dbReference>
<evidence type="ECO:0000313" key="6">
    <source>
        <dbReference type="EMBL" id="OGN06276.1"/>
    </source>
</evidence>
<gene>
    <name evidence="6" type="ORF">A3B86_04115</name>
</gene>
<dbReference type="PROSITE" id="PS50110">
    <property type="entry name" value="RESPONSE_REGULATORY"/>
    <property type="match status" value="1"/>
</dbReference>
<dbReference type="GO" id="GO:0005524">
    <property type="term" value="F:ATP binding"/>
    <property type="evidence" value="ECO:0007669"/>
    <property type="project" value="UniProtKB-KW"/>
</dbReference>
<comment type="similarity">
    <text evidence="1">Belongs to the GSP E family.</text>
</comment>
<proteinExistence type="inferred from homology"/>
<keyword evidence="4" id="KW-0597">Phosphoprotein</keyword>
<comment type="caution">
    <text evidence="6">The sequence shown here is derived from an EMBL/GenBank/DDBJ whole genome shotgun (WGS) entry which is preliminary data.</text>
</comment>
<dbReference type="SUPFAM" id="SSF52540">
    <property type="entry name" value="P-loop containing nucleoside triphosphate hydrolases"/>
    <property type="match status" value="1"/>
</dbReference>